<evidence type="ECO:0000256" key="4">
    <source>
        <dbReference type="ARBA" id="ARBA00022884"/>
    </source>
</evidence>
<reference evidence="7 8" key="1">
    <citation type="submission" date="2017-05" db="EMBL/GenBank/DDBJ databases">
        <authorList>
            <person name="Varghese N."/>
            <person name="Submissions S."/>
        </authorList>
    </citation>
    <scope>NUCLEOTIDE SEQUENCE [LARGE SCALE GENOMIC DNA]</scope>
    <source>
        <strain evidence="7 8">DSM 29734</strain>
    </source>
</reference>
<accession>A0ABY1PE61</accession>
<comment type="caution">
    <text evidence="5">Lacks conserved residue(s) required for the propagation of feature annotation.</text>
</comment>
<proteinExistence type="inferred from homology"/>
<organism evidence="7 8">
    <name type="scientific">Shimia sagamensis</name>
    <dbReference type="NCBI Taxonomy" id="1566352"/>
    <lineage>
        <taxon>Bacteria</taxon>
        <taxon>Pseudomonadati</taxon>
        <taxon>Pseudomonadota</taxon>
        <taxon>Alphaproteobacteria</taxon>
        <taxon>Rhodobacterales</taxon>
        <taxon>Roseobacteraceae</taxon>
    </lineage>
</organism>
<feature type="binding site" evidence="5">
    <location>
        <position position="283"/>
    </location>
    <ligand>
        <name>S-adenosyl-L-methionine</name>
        <dbReference type="ChEBI" id="CHEBI:59789"/>
    </ligand>
</feature>
<dbReference type="CDD" id="cd02440">
    <property type="entry name" value="AdoMet_MTases"/>
    <property type="match status" value="1"/>
</dbReference>
<keyword evidence="1 5" id="KW-0489">Methyltransferase</keyword>
<feature type="domain" description="SAM-dependent MTase RsmB/NOP-type" evidence="6">
    <location>
        <begin position="132"/>
        <end position="382"/>
    </location>
</feature>
<dbReference type="PANTHER" id="PTHR22807">
    <property type="entry name" value="NOP2 YEAST -RELATED NOL1/NOP2/FMU SUN DOMAIN-CONTAINING"/>
    <property type="match status" value="1"/>
</dbReference>
<dbReference type="InterPro" id="IPR049560">
    <property type="entry name" value="MeTrfase_RsmB-F_NOP2_cat"/>
</dbReference>
<feature type="binding site" evidence="5">
    <location>
        <position position="245"/>
    </location>
    <ligand>
        <name>S-adenosyl-L-methionine</name>
        <dbReference type="ChEBI" id="CHEBI:59789"/>
    </ligand>
</feature>
<keyword evidence="2 5" id="KW-0808">Transferase</keyword>
<dbReference type="InterPro" id="IPR054728">
    <property type="entry name" value="RsmB-like_ferredoxin"/>
</dbReference>
<dbReference type="Pfam" id="PF01189">
    <property type="entry name" value="Methyltr_RsmB-F"/>
    <property type="match status" value="1"/>
</dbReference>
<dbReference type="EMBL" id="FXTY01000008">
    <property type="protein sequence ID" value="SMP31816.1"/>
    <property type="molecule type" value="Genomic_DNA"/>
</dbReference>
<protein>
    <submittedName>
        <fullName evidence="7">16S rRNA (Cytosine967-C5)-methyltransferase</fullName>
    </submittedName>
</protein>
<dbReference type="PANTHER" id="PTHR22807:SF53">
    <property type="entry name" value="RIBOSOMAL RNA SMALL SUBUNIT METHYLTRANSFERASE B-RELATED"/>
    <property type="match status" value="1"/>
</dbReference>
<dbReference type="RefSeq" id="WP_283427380.1">
    <property type="nucleotide sequence ID" value="NZ_FXTY01000008.1"/>
</dbReference>
<dbReference type="InterPro" id="IPR023267">
    <property type="entry name" value="RCMT"/>
</dbReference>
<keyword evidence="8" id="KW-1185">Reference proteome</keyword>
<gene>
    <name evidence="7" type="ORF">SAMN06265373_10876</name>
</gene>
<dbReference type="SUPFAM" id="SSF53335">
    <property type="entry name" value="S-adenosyl-L-methionine-dependent methyltransferases"/>
    <property type="match status" value="1"/>
</dbReference>
<evidence type="ECO:0000256" key="5">
    <source>
        <dbReference type="PROSITE-ProRule" id="PRU01023"/>
    </source>
</evidence>
<evidence type="ECO:0000259" key="6">
    <source>
        <dbReference type="PROSITE" id="PS51686"/>
    </source>
</evidence>
<evidence type="ECO:0000256" key="1">
    <source>
        <dbReference type="ARBA" id="ARBA00022603"/>
    </source>
</evidence>
<dbReference type="Proteomes" id="UP001157961">
    <property type="component" value="Unassembled WGS sequence"/>
</dbReference>
<dbReference type="Gene3D" id="3.30.70.1170">
    <property type="entry name" value="Sun protein, domain 3"/>
    <property type="match status" value="1"/>
</dbReference>
<dbReference type="InterPro" id="IPR029063">
    <property type="entry name" value="SAM-dependent_MTases_sf"/>
</dbReference>
<comment type="similarity">
    <text evidence="5">Belongs to the class I-like SAM-binding methyltransferase superfamily. RsmB/NOP family.</text>
</comment>
<dbReference type="PRINTS" id="PR02008">
    <property type="entry name" value="RCMTFAMILY"/>
</dbReference>
<evidence type="ECO:0000313" key="8">
    <source>
        <dbReference type="Proteomes" id="UP001157961"/>
    </source>
</evidence>
<comment type="caution">
    <text evidence="7">The sequence shown here is derived from an EMBL/GenBank/DDBJ whole genome shotgun (WGS) entry which is preliminary data.</text>
</comment>
<dbReference type="Gene3D" id="3.40.50.150">
    <property type="entry name" value="Vaccinia Virus protein VP39"/>
    <property type="match status" value="1"/>
</dbReference>
<keyword evidence="4 5" id="KW-0694">RNA-binding</keyword>
<evidence type="ECO:0000256" key="2">
    <source>
        <dbReference type="ARBA" id="ARBA00022679"/>
    </source>
</evidence>
<dbReference type="InterPro" id="IPR001678">
    <property type="entry name" value="MeTrfase_RsmB-F_NOP2_dom"/>
</dbReference>
<dbReference type="PROSITE" id="PS51686">
    <property type="entry name" value="SAM_MT_RSMB_NOP"/>
    <property type="match status" value="1"/>
</dbReference>
<evidence type="ECO:0000256" key="3">
    <source>
        <dbReference type="ARBA" id="ARBA00022691"/>
    </source>
</evidence>
<sequence>MTPAARVQAAIDILDDILEGTPAEKALTGWARRSRFAGSKDRAAVRDHVFDALRRRNSAAFVGGDLTGRGVMIGVLRQDGADLNVVFSGAGYGPAPLTEQETTAPVGEIPLDLPEWLQDPMRSSLGAAFEATHEALRGRAPVILRVNLRKATRAEAQSALLQDGIETRPMDLVDTALEVTAGARRIKLNAAYLEGLVELQDASSQALVAQLPLEQGLKVLDYCAGGGGKTLAMAGRADATFFAYDALEHRMSDLPARAKRAGVAVQVVENPVTTAPYDMVVCDVPCSGSGTWRRAPDAKWRFAEDDLAQLEATQAEILDQAKKLVAPGGVLIYATCSVLSAENTAQIDRFVENFPDWEVQWQRQFALSEGGDGFFGAILRKK</sequence>
<dbReference type="Pfam" id="PF22458">
    <property type="entry name" value="RsmF-B_ferredox"/>
    <property type="match status" value="1"/>
</dbReference>
<keyword evidence="3 5" id="KW-0949">S-adenosyl-L-methionine</keyword>
<name>A0ABY1PE61_9RHOB</name>
<feature type="active site" description="Nucleophile" evidence="5">
    <location>
        <position position="336"/>
    </location>
</feature>
<evidence type="ECO:0000313" key="7">
    <source>
        <dbReference type="EMBL" id="SMP31816.1"/>
    </source>
</evidence>